<evidence type="ECO:0000313" key="2">
    <source>
        <dbReference type="EMBL" id="AMO97152.1"/>
    </source>
</evidence>
<proteinExistence type="predicted"/>
<dbReference type="OrthoDB" id="9090115at2"/>
<sequence>MKIVFALFFLAVPMTPLFAAAPAAGLWEDVLVVDDHTLQLISHRHFIFTDRKLAAPTVFTALKDFGGEIDAFCCLEVQDTNPLSVTEIEKKFSSDHDFVQRFSQIRGLPYMYEAKLAKREIWNDKMLLLKGRRKDADDIPFSAPVIAGRLGFSEIAGNRFTTADGHQVELKTRFPDKNRQRPLLHRFTVDGKRTTFSVPVLGN</sequence>
<organism evidence="2">
    <name type="scientific">Collimonas fungivorans</name>
    <dbReference type="NCBI Taxonomy" id="158899"/>
    <lineage>
        <taxon>Bacteria</taxon>
        <taxon>Pseudomonadati</taxon>
        <taxon>Pseudomonadota</taxon>
        <taxon>Betaproteobacteria</taxon>
        <taxon>Burkholderiales</taxon>
        <taxon>Oxalobacteraceae</taxon>
        <taxon>Collimonas</taxon>
    </lineage>
</organism>
<dbReference type="AlphaFoldDB" id="A0A127PH74"/>
<feature type="signal peptide" evidence="1">
    <location>
        <begin position="1"/>
        <end position="19"/>
    </location>
</feature>
<keyword evidence="1" id="KW-0732">Signal</keyword>
<evidence type="ECO:0000313" key="3">
    <source>
        <dbReference type="Proteomes" id="UP000072421"/>
    </source>
</evidence>
<gene>
    <name evidence="2" type="ORF">CFter6_4562</name>
</gene>
<dbReference type="EMBL" id="CP013232">
    <property type="protein sequence ID" value="AMO97152.1"/>
    <property type="molecule type" value="Genomic_DNA"/>
</dbReference>
<accession>A0A127PH74</accession>
<name>A0A127PH74_9BURK</name>
<dbReference type="PATRIC" id="fig|158899.10.peg.4518"/>
<feature type="chain" id="PRO_5007277017" evidence="1">
    <location>
        <begin position="20"/>
        <end position="203"/>
    </location>
</feature>
<evidence type="ECO:0000256" key="1">
    <source>
        <dbReference type="SAM" id="SignalP"/>
    </source>
</evidence>
<dbReference type="RefSeq" id="WP_061541556.1">
    <property type="nucleotide sequence ID" value="NZ_CP013232.1"/>
</dbReference>
<protein>
    <submittedName>
        <fullName evidence="2">Uncharacterized protein</fullName>
    </submittedName>
</protein>
<dbReference type="Proteomes" id="UP000072421">
    <property type="component" value="Chromosome"/>
</dbReference>
<reference evidence="2 3" key="1">
    <citation type="submission" date="2015-11" db="EMBL/GenBank/DDBJ databases">
        <title>Exploring the genomic traits of fungus-feeding bacterial genus Collimonas.</title>
        <authorList>
            <person name="Song C."/>
            <person name="Schmidt R."/>
            <person name="de Jager V."/>
            <person name="Krzyzanowska D."/>
            <person name="Jongedijk E."/>
            <person name="Cankar K."/>
            <person name="Beekwilder J."/>
            <person name="van Veen A."/>
            <person name="de Boer W."/>
            <person name="van Veen J.A."/>
            <person name="Garbeva P."/>
        </authorList>
    </citation>
    <scope>NUCLEOTIDE SEQUENCE [LARGE SCALE GENOMIC DNA]</scope>
    <source>
        <strain evidence="2 3">Ter6</strain>
    </source>
</reference>